<dbReference type="Gene3D" id="2.60.120.200">
    <property type="match status" value="1"/>
</dbReference>
<reference evidence="5 6" key="1">
    <citation type="submission" date="2014-04" db="EMBL/GenBank/DDBJ databases">
        <title>Evolutionary Origins and Diversification of the Mycorrhizal Mutualists.</title>
        <authorList>
            <consortium name="DOE Joint Genome Institute"/>
            <consortium name="Mycorrhizal Genomics Consortium"/>
            <person name="Kohler A."/>
            <person name="Kuo A."/>
            <person name="Nagy L.G."/>
            <person name="Floudas D."/>
            <person name="Copeland A."/>
            <person name="Barry K.W."/>
            <person name="Cichocki N."/>
            <person name="Veneault-Fourrey C."/>
            <person name="LaButti K."/>
            <person name="Lindquist E.A."/>
            <person name="Lipzen A."/>
            <person name="Lundell T."/>
            <person name="Morin E."/>
            <person name="Murat C."/>
            <person name="Riley R."/>
            <person name="Ohm R."/>
            <person name="Sun H."/>
            <person name="Tunlid A."/>
            <person name="Henrissat B."/>
            <person name="Grigoriev I.V."/>
            <person name="Hibbett D.S."/>
            <person name="Martin F."/>
        </authorList>
    </citation>
    <scope>NUCLEOTIDE SEQUENCE [LARGE SCALE GENOMIC DNA]</scope>
    <source>
        <strain evidence="5 6">Koide BX008</strain>
    </source>
</reference>
<evidence type="ECO:0000259" key="4">
    <source>
        <dbReference type="PROSITE" id="PS51762"/>
    </source>
</evidence>
<dbReference type="GO" id="GO:0004553">
    <property type="term" value="F:hydrolase activity, hydrolyzing O-glycosyl compounds"/>
    <property type="evidence" value="ECO:0007669"/>
    <property type="project" value="InterPro"/>
</dbReference>
<evidence type="ECO:0000256" key="3">
    <source>
        <dbReference type="SAM" id="Phobius"/>
    </source>
</evidence>
<dbReference type="OrthoDB" id="4781at2759"/>
<comment type="similarity">
    <text evidence="1">Belongs to the glycosyl hydrolase 16 family.</text>
</comment>
<organism evidence="5 6">
    <name type="scientific">Amanita muscaria (strain Koide BX008)</name>
    <dbReference type="NCBI Taxonomy" id="946122"/>
    <lineage>
        <taxon>Eukaryota</taxon>
        <taxon>Fungi</taxon>
        <taxon>Dikarya</taxon>
        <taxon>Basidiomycota</taxon>
        <taxon>Agaricomycotina</taxon>
        <taxon>Agaricomycetes</taxon>
        <taxon>Agaricomycetidae</taxon>
        <taxon>Agaricales</taxon>
        <taxon>Pluteineae</taxon>
        <taxon>Amanitaceae</taxon>
        <taxon>Amanita</taxon>
    </lineage>
</organism>
<name>A0A0C2WRC0_AMAMK</name>
<evidence type="ECO:0000313" key="5">
    <source>
        <dbReference type="EMBL" id="KIL58843.1"/>
    </source>
</evidence>
<dbReference type="InterPro" id="IPR050546">
    <property type="entry name" value="Glycosyl_Hydrlase_16"/>
</dbReference>
<keyword evidence="3" id="KW-0812">Transmembrane</keyword>
<dbReference type="InterPro" id="IPR000757">
    <property type="entry name" value="Beta-glucanase-like"/>
</dbReference>
<accession>A0A0C2WRC0</accession>
<feature type="region of interest" description="Disordered" evidence="2">
    <location>
        <begin position="1"/>
        <end position="141"/>
    </location>
</feature>
<dbReference type="PANTHER" id="PTHR10963:SF55">
    <property type="entry name" value="GLYCOSIDE HYDROLASE FAMILY 16 PROTEIN"/>
    <property type="match status" value="1"/>
</dbReference>
<keyword evidence="6" id="KW-1185">Reference proteome</keyword>
<evidence type="ECO:0000256" key="2">
    <source>
        <dbReference type="SAM" id="MobiDB-lite"/>
    </source>
</evidence>
<dbReference type="GO" id="GO:0005975">
    <property type="term" value="P:carbohydrate metabolic process"/>
    <property type="evidence" value="ECO:0007669"/>
    <property type="project" value="InterPro"/>
</dbReference>
<feature type="transmembrane region" description="Helical" evidence="3">
    <location>
        <begin position="204"/>
        <end position="228"/>
    </location>
</feature>
<dbReference type="HOGENOM" id="CLU_019533_1_0_1"/>
<protein>
    <submittedName>
        <fullName evidence="5">Glycoside hydrolase family 16 protein</fullName>
    </submittedName>
</protein>
<feature type="compositionally biased region" description="Low complexity" evidence="2">
    <location>
        <begin position="92"/>
        <end position="101"/>
    </location>
</feature>
<dbReference type="EMBL" id="KN818328">
    <property type="protein sequence ID" value="KIL58843.1"/>
    <property type="molecule type" value="Genomic_DNA"/>
</dbReference>
<keyword evidence="5" id="KW-0378">Hydrolase</keyword>
<feature type="domain" description="GH16" evidence="4">
    <location>
        <begin position="248"/>
        <end position="605"/>
    </location>
</feature>
<dbReference type="InParanoid" id="A0A0C2WRC0"/>
<keyword evidence="3" id="KW-0472">Membrane</keyword>
<sequence length="605" mass="67641">MPSNDPGLLDPPRPKERTGSSSSGSSSDVPRESFSGVSRPTSPRSVSYADSPPVTPRALTFSTPVNPFSPPGSPNDSPRHGLTPAATPGHHSQSSTTSISTYPFPDVALRSGATSRTTSTGDIYRLRNSSRPATSELRTHSPNASFHRLRESFTQPPTRPVTMYSTVARFSAKMQKERLKSTMLAEDAVLEKPWLKERDVSSRIAYFLTYFFIFIGLAVGGIKCFFAWRNVQLQDPNTLCLVMQENFDSYDQVFGQGGSFSREVDMSGFGNGEFEMTTDSQNNSYVSNGKLYITPTLTSDAIGINAIEDAYVYNITGCTYNTTHSYTQLAQSPTSSKPDSNAFDAAAYYRACSAVSNVTAGTVINPIQTARLTTRQSASIRYGRVEARAKLPRGDWLWPAIWMLPVNNTYGPWPMSGEIDIMESRGNAPQYPHQGANYVRGTLNWGPASWFNAGWRTFGWWFTKRGTYADDFHTYVLEWDLSFMRIYVDNRLHNIFSTDFSKSFWDRGQFPVVIQDGGEALVLNNPWTNGTNASPFDQSFYLILSLGVGGTNGWFPDGSEKPWLDNSRTPMLDFWRAKDQWLPTWSNNVEDKSFVVDYVKMWKKC</sequence>
<dbReference type="AlphaFoldDB" id="A0A0C2WRC0"/>
<dbReference type="PROSITE" id="PS51762">
    <property type="entry name" value="GH16_2"/>
    <property type="match status" value="1"/>
</dbReference>
<evidence type="ECO:0000256" key="1">
    <source>
        <dbReference type="ARBA" id="ARBA00006865"/>
    </source>
</evidence>
<dbReference type="SUPFAM" id="SSF49899">
    <property type="entry name" value="Concanavalin A-like lectins/glucanases"/>
    <property type="match status" value="1"/>
</dbReference>
<dbReference type="STRING" id="946122.A0A0C2WRC0"/>
<gene>
    <name evidence="5" type="ORF">M378DRAFT_170118</name>
</gene>
<feature type="compositionally biased region" description="Low complexity" evidence="2">
    <location>
        <begin position="110"/>
        <end position="121"/>
    </location>
</feature>
<dbReference type="InterPro" id="IPR013320">
    <property type="entry name" value="ConA-like_dom_sf"/>
</dbReference>
<feature type="compositionally biased region" description="Polar residues" evidence="2">
    <location>
        <begin position="35"/>
        <end position="45"/>
    </location>
</feature>
<evidence type="ECO:0000313" key="6">
    <source>
        <dbReference type="Proteomes" id="UP000054549"/>
    </source>
</evidence>
<proteinExistence type="inferred from homology"/>
<dbReference type="Proteomes" id="UP000054549">
    <property type="component" value="Unassembled WGS sequence"/>
</dbReference>
<dbReference type="PANTHER" id="PTHR10963">
    <property type="entry name" value="GLYCOSYL HYDROLASE-RELATED"/>
    <property type="match status" value="1"/>
</dbReference>
<keyword evidence="3" id="KW-1133">Transmembrane helix</keyword>
<dbReference type="Pfam" id="PF00722">
    <property type="entry name" value="Glyco_hydro_16"/>
    <property type="match status" value="1"/>
</dbReference>